<name>A0AC35U5X0_9BILA</name>
<dbReference type="Proteomes" id="UP000095286">
    <property type="component" value="Unplaced"/>
</dbReference>
<evidence type="ECO:0000313" key="2">
    <source>
        <dbReference type="WBParaSite" id="RSKR_0000807100.1"/>
    </source>
</evidence>
<evidence type="ECO:0000313" key="1">
    <source>
        <dbReference type="Proteomes" id="UP000095286"/>
    </source>
</evidence>
<dbReference type="WBParaSite" id="RSKR_0000807100.1">
    <property type="protein sequence ID" value="RSKR_0000807100.1"/>
    <property type="gene ID" value="RSKR_0000807100"/>
</dbReference>
<accession>A0AC35U5X0</accession>
<reference evidence="2" key="1">
    <citation type="submission" date="2016-11" db="UniProtKB">
        <authorList>
            <consortium name="WormBaseParasite"/>
        </authorList>
    </citation>
    <scope>IDENTIFICATION</scope>
    <source>
        <strain evidence="2">KR3021</strain>
    </source>
</reference>
<protein>
    <submittedName>
        <fullName evidence="2">DWNN domain-containing protein</fullName>
    </submittedName>
</protein>
<organism evidence="1 2">
    <name type="scientific">Rhabditophanes sp. KR3021</name>
    <dbReference type="NCBI Taxonomy" id="114890"/>
    <lineage>
        <taxon>Eukaryota</taxon>
        <taxon>Metazoa</taxon>
        <taxon>Ecdysozoa</taxon>
        <taxon>Nematoda</taxon>
        <taxon>Chromadorea</taxon>
        <taxon>Rhabditida</taxon>
        <taxon>Tylenchina</taxon>
        <taxon>Panagrolaimomorpha</taxon>
        <taxon>Strongyloidoidea</taxon>
        <taxon>Alloionematidae</taxon>
        <taxon>Rhabditophanes</taxon>
    </lineage>
</organism>
<sequence length="628" mass="71060">MSSIHYKFRNALSYSIINISGLEINVNNLKKEICEKENIRIDSFDLGLENPHTNQEYKEGDSIPRNSSVIVKRIPRDGASKLPKLLESNVYGTDGKDATLDADTASFVDYAAMSEIERIAHMKHTSTVAYHASNFQRKTINQTGVPPPPTYVCNRCLQAGHWYKMCPMINTKRTTGIPTEELMESTKDDPNAMLHPSGKYVIPIMHWKARNQKMVESNVMAQAELDIKIEAEMKKNELPYDLTCRLCNGIFRDAVQTMCCGNSFCADCLTKAIFDSPEAKCPGISCHQKKMTSNSFSSNKKLREKVATYSLSLACLNSEQSLSHKNLGPSVKTEDPFIISGVIKSEAEVIEMNNLKKDPDYIHEAPKVIRIDLSNPQAFAMNSNITAETVLDNIHGKKSPIHNELSKDDTESSDDSLELAGEKKSIVKEEVFSPRIVDGASPISIITPGSVALNQMSVAPPGMANIITYPVQQQPFDSNNGFMGNFSLPPPGFMLPPITTSAAGNWGIMEEKDCAEKTDGRTSKKENRRKRSRSKSVDRNTRSEKSERKHRHHDRDEVSKKHRSSRDSDGNEDRTRSSKYRRSSRERERRDRDYKSRRSRSPEESRRSKRHRSRSVEDRHSKRDRKRR</sequence>
<proteinExistence type="predicted"/>